<feature type="compositionally biased region" description="Basic and acidic residues" evidence="1">
    <location>
        <begin position="868"/>
        <end position="893"/>
    </location>
</feature>
<dbReference type="AlphaFoldDB" id="A2DWW4"/>
<dbReference type="SUPFAM" id="SSF52058">
    <property type="entry name" value="L domain-like"/>
    <property type="match status" value="1"/>
</dbReference>
<reference evidence="2" key="1">
    <citation type="submission" date="2006-10" db="EMBL/GenBank/DDBJ databases">
        <authorList>
            <person name="Amadeo P."/>
            <person name="Zhao Q."/>
            <person name="Wortman J."/>
            <person name="Fraser-Liggett C."/>
            <person name="Carlton J."/>
        </authorList>
    </citation>
    <scope>NUCLEOTIDE SEQUENCE</scope>
    <source>
        <strain evidence="2">G3</strain>
    </source>
</reference>
<feature type="compositionally biased region" description="Polar residues" evidence="1">
    <location>
        <begin position="606"/>
        <end position="627"/>
    </location>
</feature>
<evidence type="ECO:0000313" key="3">
    <source>
        <dbReference type="Proteomes" id="UP000001542"/>
    </source>
</evidence>
<sequence>MIGGDLDELSPAYSHGSFSQLNLQEFPPVEQISTYDSLDFSFNPISSFKTLPVLPLLEDLDLQSTNIKSFEFAQCQPSLKMLNFKNTPIAAYEGSRIMSIITLGSWIEEINQEKVTEQEHQIAERLSPRVKKLLTSGWILTAINTPYLMNQNSNQSGSLDEILKLVENTTKNEYYSSSESYSSQFEDDFPTKILTNQIEQDNSKESSDNQFDYNEIPSFIDKTQDSSTSESESFKQDNFTNNFKEIDIDLSDSDYSYESYIEIAKPSMNSKNSFQNQQKQPQNLIDTASFASNSFHMHPTMIENIDEINFNLDQKEKLKPKTFINLKIEDQQKLDEIQLVLEISNSFSVEIPFKPKYSRKISPICSFDTKSKPTTKPKLQCFLTEAKSITYDGNSIMMQSSSIAMSVNSDDDFNLVKKIKIPNQNPKNYDNSKRTTSYNDKIEDDESIETDIEEDEQDFYNFRKISNKKSKTSTLETNDKPQNEDTQFQNHESPTNKKSHHKAQKIDQSVDNNNRSDIKEDKNSRVNDKSENFEKNENNSQNSKHKPDNYHINEPEHDKIESNPTNKDNNFDEEEDPVIEPGKSSSSDEENTTKKEETPKSHEKSNLVSESVQTTEFQPENDTNMQNIKKETIHADKSINNVDEDNKIHQNKEEIIQDITKSDTKRDTKISNSQNSKRTKSKKEKRISDSKKSDLSDVKSVDTIPSSDFVDRLNKALRAVDEPSPIILNSSSDNVKSPKDKSSESKKSKVIKAPPLPVPDPEIERKHHHRKHHNKTENKPKKDISEIVFPEKMIKGFEYSYENTDANRKHKTNRKIEDTIEMSKPQTKVSNSDNRPLYVPRKRSVAPPLDDNTSPLFKRQKVTEDMWLNEHEDEKPILVENKSSDNNERRKISNDSFPTIRRTSPIRNRQNREIEVVNDSYKISFK</sequence>
<dbReference type="EMBL" id="DS113260">
    <property type="protein sequence ID" value="EAY15146.1"/>
    <property type="molecule type" value="Genomic_DNA"/>
</dbReference>
<feature type="region of interest" description="Disordered" evidence="1">
    <location>
        <begin position="470"/>
        <end position="787"/>
    </location>
</feature>
<organism evidence="2 3">
    <name type="scientific">Trichomonas vaginalis (strain ATCC PRA-98 / G3)</name>
    <dbReference type="NCBI Taxonomy" id="412133"/>
    <lineage>
        <taxon>Eukaryota</taxon>
        <taxon>Metamonada</taxon>
        <taxon>Parabasalia</taxon>
        <taxon>Trichomonadida</taxon>
        <taxon>Trichomonadidae</taxon>
        <taxon>Trichomonas</taxon>
    </lineage>
</organism>
<dbReference type="VEuPathDB" id="TrichDB:TVAG_392630"/>
<feature type="compositionally biased region" description="Basic and acidic residues" evidence="1">
    <location>
        <begin position="709"/>
        <end position="721"/>
    </location>
</feature>
<feature type="compositionally biased region" description="Acidic residues" evidence="1">
    <location>
        <begin position="442"/>
        <end position="455"/>
    </location>
</feature>
<feature type="compositionally biased region" description="Basic and acidic residues" evidence="1">
    <location>
        <begin position="644"/>
        <end position="669"/>
    </location>
</feature>
<dbReference type="InParanoid" id="A2DWW4"/>
<proteinExistence type="predicted"/>
<evidence type="ECO:0000313" key="2">
    <source>
        <dbReference type="EMBL" id="EAY15146.1"/>
    </source>
</evidence>
<reference evidence="2" key="2">
    <citation type="journal article" date="2007" name="Science">
        <title>Draft genome sequence of the sexually transmitted pathogen Trichomonas vaginalis.</title>
        <authorList>
            <person name="Carlton J.M."/>
            <person name="Hirt R.P."/>
            <person name="Silva J.C."/>
            <person name="Delcher A.L."/>
            <person name="Schatz M."/>
            <person name="Zhao Q."/>
            <person name="Wortman J.R."/>
            <person name="Bidwell S.L."/>
            <person name="Alsmark U.C.M."/>
            <person name="Besteiro S."/>
            <person name="Sicheritz-Ponten T."/>
            <person name="Noel C.J."/>
            <person name="Dacks J.B."/>
            <person name="Foster P.G."/>
            <person name="Simillion C."/>
            <person name="Van de Peer Y."/>
            <person name="Miranda-Saavedra D."/>
            <person name="Barton G.J."/>
            <person name="Westrop G.D."/>
            <person name="Mueller S."/>
            <person name="Dessi D."/>
            <person name="Fiori P.L."/>
            <person name="Ren Q."/>
            <person name="Paulsen I."/>
            <person name="Zhang H."/>
            <person name="Bastida-Corcuera F.D."/>
            <person name="Simoes-Barbosa A."/>
            <person name="Brown M.T."/>
            <person name="Hayes R.D."/>
            <person name="Mukherjee M."/>
            <person name="Okumura C.Y."/>
            <person name="Schneider R."/>
            <person name="Smith A.J."/>
            <person name="Vanacova S."/>
            <person name="Villalvazo M."/>
            <person name="Haas B.J."/>
            <person name="Pertea M."/>
            <person name="Feldblyum T.V."/>
            <person name="Utterback T.R."/>
            <person name="Shu C.L."/>
            <person name="Osoegawa K."/>
            <person name="de Jong P.J."/>
            <person name="Hrdy I."/>
            <person name="Horvathova L."/>
            <person name="Zubacova Z."/>
            <person name="Dolezal P."/>
            <person name="Malik S.B."/>
            <person name="Logsdon J.M. Jr."/>
            <person name="Henze K."/>
            <person name="Gupta A."/>
            <person name="Wang C.C."/>
            <person name="Dunne R.L."/>
            <person name="Upcroft J.A."/>
            <person name="Upcroft P."/>
            <person name="White O."/>
            <person name="Salzberg S.L."/>
            <person name="Tang P."/>
            <person name="Chiu C.-H."/>
            <person name="Lee Y.-S."/>
            <person name="Embley T.M."/>
            <person name="Coombs G.H."/>
            <person name="Mottram J.C."/>
            <person name="Tachezy J."/>
            <person name="Fraser-Liggett C.M."/>
            <person name="Johnson P.J."/>
        </authorList>
    </citation>
    <scope>NUCLEOTIDE SEQUENCE [LARGE SCALE GENOMIC DNA]</scope>
    <source>
        <strain evidence="2">G3</strain>
    </source>
</reference>
<feature type="compositionally biased region" description="Polar residues" evidence="1">
    <location>
        <begin position="894"/>
        <end position="906"/>
    </location>
</feature>
<dbReference type="eggNOG" id="ENOG502S2EX">
    <property type="taxonomic scope" value="Eukaryota"/>
</dbReference>
<accession>A2DWW4</accession>
<feature type="compositionally biased region" description="Basic and acidic residues" evidence="1">
    <location>
        <begin position="628"/>
        <end position="637"/>
    </location>
</feature>
<feature type="compositionally biased region" description="Basic and acidic residues" evidence="1">
    <location>
        <begin position="686"/>
        <end position="700"/>
    </location>
</feature>
<dbReference type="OMA" id="KMANNNE"/>
<feature type="region of interest" description="Disordered" evidence="1">
    <location>
        <begin position="418"/>
        <end position="455"/>
    </location>
</feature>
<feature type="region of interest" description="Disordered" evidence="1">
    <location>
        <begin position="868"/>
        <end position="906"/>
    </location>
</feature>
<dbReference type="InterPro" id="IPR032675">
    <property type="entry name" value="LRR_dom_sf"/>
</dbReference>
<evidence type="ECO:0000256" key="1">
    <source>
        <dbReference type="SAM" id="MobiDB-lite"/>
    </source>
</evidence>
<feature type="compositionally biased region" description="Basic and acidic residues" evidence="1">
    <location>
        <begin position="514"/>
        <end position="537"/>
    </location>
</feature>
<feature type="compositionally biased region" description="Basic and acidic residues" evidence="1">
    <location>
        <begin position="736"/>
        <end position="747"/>
    </location>
</feature>
<dbReference type="Gene3D" id="3.80.10.10">
    <property type="entry name" value="Ribonuclease Inhibitor"/>
    <property type="match status" value="1"/>
</dbReference>
<feature type="compositionally biased region" description="Polar residues" evidence="1">
    <location>
        <begin position="484"/>
        <end position="493"/>
    </location>
</feature>
<dbReference type="SMR" id="A2DWW4"/>
<protein>
    <submittedName>
        <fullName evidence="2">Uncharacterized protein</fullName>
    </submittedName>
</protein>
<feature type="compositionally biased region" description="Basic and acidic residues" evidence="1">
    <location>
        <begin position="775"/>
        <end position="785"/>
    </location>
</feature>
<gene>
    <name evidence="2" type="ORF">TVAG_392630</name>
</gene>
<feature type="compositionally biased region" description="Basic and acidic residues" evidence="1">
    <location>
        <begin position="545"/>
        <end position="561"/>
    </location>
</feature>
<name>A2DWW4_TRIV3</name>
<feature type="compositionally biased region" description="Basic and acidic residues" evidence="1">
    <location>
        <begin position="591"/>
        <end position="605"/>
    </location>
</feature>
<dbReference type="VEuPathDB" id="TrichDB:TVAGG3_0839230"/>
<dbReference type="KEGG" id="tva:4773147"/>
<keyword evidence="3" id="KW-1185">Reference proteome</keyword>
<dbReference type="RefSeq" id="XP_001327369.1">
    <property type="nucleotide sequence ID" value="XM_001327334.1"/>
</dbReference>
<feature type="compositionally biased region" description="Polar residues" evidence="1">
    <location>
        <begin position="824"/>
        <end position="834"/>
    </location>
</feature>
<feature type="region of interest" description="Disordered" evidence="1">
    <location>
        <begin position="806"/>
        <end position="856"/>
    </location>
</feature>
<dbReference type="Proteomes" id="UP000001542">
    <property type="component" value="Unassembled WGS sequence"/>
</dbReference>